<dbReference type="EMBL" id="KV453842">
    <property type="protein sequence ID" value="ODV90737.1"/>
    <property type="molecule type" value="Genomic_DNA"/>
</dbReference>
<dbReference type="Proteomes" id="UP000095023">
    <property type="component" value="Unassembled WGS sequence"/>
</dbReference>
<organism evidence="2 3">
    <name type="scientific">Tortispora caseinolytica NRRL Y-17796</name>
    <dbReference type="NCBI Taxonomy" id="767744"/>
    <lineage>
        <taxon>Eukaryota</taxon>
        <taxon>Fungi</taxon>
        <taxon>Dikarya</taxon>
        <taxon>Ascomycota</taxon>
        <taxon>Saccharomycotina</taxon>
        <taxon>Trigonopsidomycetes</taxon>
        <taxon>Trigonopsidales</taxon>
        <taxon>Trigonopsidaceae</taxon>
        <taxon>Tortispora</taxon>
    </lineage>
</organism>
<evidence type="ECO:0000313" key="3">
    <source>
        <dbReference type="Proteomes" id="UP000095023"/>
    </source>
</evidence>
<accession>A0A1E4TGA5</accession>
<dbReference type="Pfam" id="PF23868">
    <property type="entry name" value="Mmc1_C"/>
    <property type="match status" value="1"/>
</dbReference>
<protein>
    <recommendedName>
        <fullName evidence="1">Mmc1 C-terminal domain-containing protein</fullName>
    </recommendedName>
</protein>
<keyword evidence="3" id="KW-1185">Reference proteome</keyword>
<dbReference type="PANTHER" id="PTHR38644:SF1">
    <property type="entry name" value="EXPRESSED PROTEIN"/>
    <property type="match status" value="1"/>
</dbReference>
<dbReference type="PANTHER" id="PTHR38644">
    <property type="entry name" value="EXPRESSED PROTEIN"/>
    <property type="match status" value="1"/>
</dbReference>
<dbReference type="OrthoDB" id="5319015at2759"/>
<gene>
    <name evidence="2" type="ORF">CANCADRAFT_57176</name>
</gene>
<name>A0A1E4TGA5_9ASCO</name>
<evidence type="ECO:0000313" key="2">
    <source>
        <dbReference type="EMBL" id="ODV90737.1"/>
    </source>
</evidence>
<feature type="domain" description="Mmc1 C-terminal" evidence="1">
    <location>
        <begin position="262"/>
        <end position="444"/>
    </location>
</feature>
<reference evidence="3" key="1">
    <citation type="submission" date="2016-02" db="EMBL/GenBank/DDBJ databases">
        <title>Comparative genomics of biotechnologically important yeasts.</title>
        <authorList>
            <consortium name="DOE Joint Genome Institute"/>
            <person name="Riley R."/>
            <person name="Haridas S."/>
            <person name="Wolfe K.H."/>
            <person name="Lopes M.R."/>
            <person name="Hittinger C.T."/>
            <person name="Goker M."/>
            <person name="Salamov A."/>
            <person name="Wisecaver J."/>
            <person name="Long T.M."/>
            <person name="Aerts A.L."/>
            <person name="Barry K."/>
            <person name="Choi C."/>
            <person name="Clum A."/>
            <person name="Coughlan A.Y."/>
            <person name="Deshpande S."/>
            <person name="Douglass A.P."/>
            <person name="Hanson S.J."/>
            <person name="Klenk H.-P."/>
            <person name="Labutti K."/>
            <person name="Lapidus A."/>
            <person name="Lindquist E."/>
            <person name="Lipzen A."/>
            <person name="Meier-Kolthoff J.P."/>
            <person name="Ohm R.A."/>
            <person name="Otillar R.P."/>
            <person name="Pangilinan J."/>
            <person name="Peng Y."/>
            <person name="Rokas A."/>
            <person name="Rosa C.A."/>
            <person name="Scheuner C."/>
            <person name="Sibirny A.A."/>
            <person name="Slot J.C."/>
            <person name="Stielow J.B."/>
            <person name="Sun H."/>
            <person name="Kurtzman C.P."/>
            <person name="Blackwell M."/>
            <person name="Jeffries T.W."/>
            <person name="Grigoriev I.V."/>
        </authorList>
    </citation>
    <scope>NUCLEOTIDE SEQUENCE [LARGE SCALE GENOMIC DNA]</scope>
    <source>
        <strain evidence="3">NRRL Y-17796</strain>
    </source>
</reference>
<sequence length="484" mass="54184">MFLSKRSCSNLARSARVLPRVLEKWPNVDSLHSRVKVLQQQLNQNATPRVAIIPYDAASKQSAKTLTKLLSADPLASEWPEFCNRFDSISYDEPISVDYGSQFVEPLKRIDDLSIHFTLPSSALSTMAVAYCPSIDTSLAQESTLHLLVGTSVNVLRHSNSTGYPTIMTIDGISANIPPAFTISTYKGAKAIDILLQSPSMASEFLQLEKESGLPELRARLTRSPASDLLDSIITTCEQFTVSDEQVGIQSQSSTEYLASLRTGWARDAHKELQTKLQPTLTKLHITYMPWWRLYTGMTTTLPVDMSDFLLDRFLPEASRRYDYILGKIDGFTLNKTTSLRPTMSLQIPEDQICENNPILKYHEKILTDDLDNLQLAAKKCLNNSLIGTAAISLPLAVALVCGIEELGFLDAAATLAAYVTVRRMVKSWDSALKDYSLKVDEAAKEAIYRGELDLYNRWEERIFEEKEINANQKEVLKLLKESD</sequence>
<dbReference type="InterPro" id="IPR056196">
    <property type="entry name" value="Mmc1_C"/>
</dbReference>
<evidence type="ECO:0000259" key="1">
    <source>
        <dbReference type="Pfam" id="PF23868"/>
    </source>
</evidence>
<dbReference type="AlphaFoldDB" id="A0A1E4TGA5"/>
<proteinExistence type="predicted"/>